<comment type="caution">
    <text evidence="3">The sequence shown here is derived from an EMBL/GenBank/DDBJ whole genome shotgun (WGS) entry which is preliminary data.</text>
</comment>
<dbReference type="OrthoDB" id="8206682at2"/>
<feature type="transmembrane region" description="Helical" evidence="1">
    <location>
        <begin position="235"/>
        <end position="252"/>
    </location>
</feature>
<evidence type="ECO:0000259" key="2">
    <source>
        <dbReference type="Pfam" id="PF01757"/>
    </source>
</evidence>
<dbReference type="Proteomes" id="UP000256913">
    <property type="component" value="Unassembled WGS sequence"/>
</dbReference>
<gene>
    <name evidence="3" type="ORF">DFJ67_5787</name>
</gene>
<dbReference type="RefSeq" id="WP_116070883.1">
    <property type="nucleotide sequence ID" value="NZ_BONB01000034.1"/>
</dbReference>
<keyword evidence="3" id="KW-0012">Acyltransferase</keyword>
<feature type="transmembrane region" description="Helical" evidence="1">
    <location>
        <begin position="354"/>
        <end position="374"/>
    </location>
</feature>
<feature type="domain" description="Acyltransferase 3" evidence="2">
    <location>
        <begin position="24"/>
        <end position="370"/>
    </location>
</feature>
<proteinExistence type="predicted"/>
<feature type="transmembrane region" description="Helical" evidence="1">
    <location>
        <begin position="63"/>
        <end position="88"/>
    </location>
</feature>
<dbReference type="InterPro" id="IPR002656">
    <property type="entry name" value="Acyl_transf_3_dom"/>
</dbReference>
<reference evidence="3 4" key="1">
    <citation type="submission" date="2018-08" db="EMBL/GenBank/DDBJ databases">
        <title>Sequencing the genomes of 1000 actinobacteria strains.</title>
        <authorList>
            <person name="Klenk H.-P."/>
        </authorList>
    </citation>
    <scope>NUCLEOTIDE SEQUENCE [LARGE SCALE GENOMIC DNA]</scope>
    <source>
        <strain evidence="3 4">DSM 44099</strain>
    </source>
</reference>
<keyword evidence="1" id="KW-0812">Transmembrane</keyword>
<feature type="transmembrane region" description="Helical" evidence="1">
    <location>
        <begin position="177"/>
        <end position="196"/>
    </location>
</feature>
<feature type="transmembrane region" description="Helical" evidence="1">
    <location>
        <begin position="151"/>
        <end position="170"/>
    </location>
</feature>
<accession>A0A3D9ZUU4</accession>
<feature type="transmembrane region" description="Helical" evidence="1">
    <location>
        <begin position="272"/>
        <end position="289"/>
    </location>
</feature>
<organism evidence="3 4">
    <name type="scientific">Asanoa ferruginea</name>
    <dbReference type="NCBI Taxonomy" id="53367"/>
    <lineage>
        <taxon>Bacteria</taxon>
        <taxon>Bacillati</taxon>
        <taxon>Actinomycetota</taxon>
        <taxon>Actinomycetes</taxon>
        <taxon>Micromonosporales</taxon>
        <taxon>Micromonosporaceae</taxon>
        <taxon>Asanoa</taxon>
    </lineage>
</organism>
<dbReference type="Pfam" id="PF01757">
    <property type="entry name" value="Acyl_transf_3"/>
    <property type="match status" value="1"/>
</dbReference>
<dbReference type="EMBL" id="QUMQ01000001">
    <property type="protein sequence ID" value="REF99743.1"/>
    <property type="molecule type" value="Genomic_DNA"/>
</dbReference>
<name>A0A3D9ZUU4_9ACTN</name>
<keyword evidence="4" id="KW-1185">Reference proteome</keyword>
<keyword evidence="3" id="KW-0808">Transferase</keyword>
<feature type="transmembrane region" description="Helical" evidence="1">
    <location>
        <begin position="24"/>
        <end position="43"/>
    </location>
</feature>
<evidence type="ECO:0000313" key="4">
    <source>
        <dbReference type="Proteomes" id="UP000256913"/>
    </source>
</evidence>
<evidence type="ECO:0000256" key="1">
    <source>
        <dbReference type="SAM" id="Phobius"/>
    </source>
</evidence>
<keyword evidence="1" id="KW-0472">Membrane</keyword>
<sequence length="404" mass="42898">MTATVIPSPVANAPRPASAPRERAIDGLRALAILGVVCGHWLVGGLSPGGAGGLVVDSPLRAAAWLAPLTWILQMLGVFFLVGGYAAGQSLTRWRAGGGSDRAWLRRRFLRLAWPVVAAVALVTAALPIAALAGAAPATLRTWVILLVQPFWFIGIYAVVTALTPVAMWLDRRWGWAAALPMAGAVAVLDVARYGLHLVPDWAGYLTVVPAWMFTYQLGVAWARGGISRTTAWRLLWGGAAVFATLLVVAHYPASMVTVPGSGRSNSNPPSLLVPALAAIQSGAAILLRGRLDRLLHRHSALWTAVAVLNLCAMTIFCWHQTALVAVSAAAARLGNFAGLTDPPVSSGWIAERLGWFPVLAVALGLLVALVRRFERPAAVVTRRHRMFAAAIVAAFTAYLLMVY</sequence>
<feature type="transmembrane region" description="Helical" evidence="1">
    <location>
        <begin position="202"/>
        <end position="223"/>
    </location>
</feature>
<feature type="transmembrane region" description="Helical" evidence="1">
    <location>
        <begin position="301"/>
        <end position="334"/>
    </location>
</feature>
<feature type="transmembrane region" description="Helical" evidence="1">
    <location>
        <begin position="386"/>
        <end position="403"/>
    </location>
</feature>
<protein>
    <submittedName>
        <fullName evidence="3">Acyltransferase-like protein</fullName>
    </submittedName>
</protein>
<dbReference type="GO" id="GO:0016747">
    <property type="term" value="F:acyltransferase activity, transferring groups other than amino-acyl groups"/>
    <property type="evidence" value="ECO:0007669"/>
    <property type="project" value="InterPro"/>
</dbReference>
<keyword evidence="1" id="KW-1133">Transmembrane helix</keyword>
<dbReference type="AlphaFoldDB" id="A0A3D9ZUU4"/>
<evidence type="ECO:0000313" key="3">
    <source>
        <dbReference type="EMBL" id="REF99743.1"/>
    </source>
</evidence>
<feature type="transmembrane region" description="Helical" evidence="1">
    <location>
        <begin position="109"/>
        <end position="131"/>
    </location>
</feature>